<evidence type="ECO:0000313" key="1">
    <source>
        <dbReference type="EMBL" id="TDR78360.1"/>
    </source>
</evidence>
<comment type="caution">
    <text evidence="1">The sequence shown here is derived from an EMBL/GenBank/DDBJ whole genome shotgun (WGS) entry which is preliminary data.</text>
</comment>
<sequence length="162" mass="17767">MSDGVLIYLKCNGLNGQCGHDNHSNEFLLDWHDADAIGTVMNSAREASGHYKAFPFSVVLSTVAGKDAANVESETLKSAGAMRKIIDEATIKHFEIVNGAQALTHTYTLNNVTFSPTGNPYEFQVNFTKYKSKKQGYNSDGTVIPSNEVWYDTKTNTSSFIS</sequence>
<reference evidence="1 2" key="1">
    <citation type="submission" date="2019-03" db="EMBL/GenBank/DDBJ databases">
        <title>Genomic Encyclopedia of Type Strains, Phase III (KMG-III): the genomes of soil and plant-associated and newly described type strains.</title>
        <authorList>
            <person name="Whitman W."/>
        </authorList>
    </citation>
    <scope>NUCLEOTIDE SEQUENCE [LARGE SCALE GENOMIC DNA]</scope>
    <source>
        <strain evidence="1 2">CECT 8976</strain>
    </source>
</reference>
<evidence type="ECO:0000313" key="2">
    <source>
        <dbReference type="Proteomes" id="UP000295611"/>
    </source>
</evidence>
<keyword evidence="2" id="KW-1185">Reference proteome</keyword>
<dbReference type="SUPFAM" id="SSF141452">
    <property type="entry name" value="Hcp1-like"/>
    <property type="match status" value="1"/>
</dbReference>
<dbReference type="EMBL" id="SNZP01000008">
    <property type="protein sequence ID" value="TDR78360.1"/>
    <property type="molecule type" value="Genomic_DNA"/>
</dbReference>
<organism evidence="1 2">
    <name type="scientific">Paludibacterium purpuratum</name>
    <dbReference type="NCBI Taxonomy" id="1144873"/>
    <lineage>
        <taxon>Bacteria</taxon>
        <taxon>Pseudomonadati</taxon>
        <taxon>Pseudomonadota</taxon>
        <taxon>Betaproteobacteria</taxon>
        <taxon>Neisseriales</taxon>
        <taxon>Chromobacteriaceae</taxon>
        <taxon>Paludibacterium</taxon>
    </lineage>
</organism>
<gene>
    <name evidence="1" type="ORF">DFP86_10877</name>
</gene>
<evidence type="ECO:0008006" key="3">
    <source>
        <dbReference type="Google" id="ProtNLM"/>
    </source>
</evidence>
<accession>A0A4R7B5Z6</accession>
<dbReference type="RefSeq" id="WP_133681091.1">
    <property type="nucleotide sequence ID" value="NZ_SNZP01000008.1"/>
</dbReference>
<dbReference type="Gene3D" id="2.30.110.20">
    <property type="entry name" value="Hcp1-like"/>
    <property type="match status" value="1"/>
</dbReference>
<dbReference type="AlphaFoldDB" id="A0A4R7B5Z6"/>
<protein>
    <recommendedName>
        <fullName evidence="3">Type VI secretion system secreted protein Hcp</fullName>
    </recommendedName>
</protein>
<name>A0A4R7B5Z6_9NEIS</name>
<dbReference type="InterPro" id="IPR036624">
    <property type="entry name" value="Hcp1-lik_sf"/>
</dbReference>
<dbReference type="Proteomes" id="UP000295611">
    <property type="component" value="Unassembled WGS sequence"/>
</dbReference>
<proteinExistence type="predicted"/>